<evidence type="ECO:0000256" key="3">
    <source>
        <dbReference type="ARBA" id="ARBA00012438"/>
    </source>
</evidence>
<proteinExistence type="predicted"/>
<dbReference type="Pfam" id="PF00072">
    <property type="entry name" value="Response_reg"/>
    <property type="match status" value="1"/>
</dbReference>
<evidence type="ECO:0000256" key="4">
    <source>
        <dbReference type="ARBA" id="ARBA00022553"/>
    </source>
</evidence>
<gene>
    <name evidence="14" type="ORF">ACFPIJ_06865</name>
</gene>
<dbReference type="SUPFAM" id="SSF50341">
    <property type="entry name" value="CheW-like"/>
    <property type="match status" value="1"/>
</dbReference>
<evidence type="ECO:0000256" key="9">
    <source>
        <dbReference type="PROSITE-ProRule" id="PRU00169"/>
    </source>
</evidence>
<evidence type="ECO:0000313" key="15">
    <source>
        <dbReference type="Proteomes" id="UP001595912"/>
    </source>
</evidence>
<dbReference type="InterPro" id="IPR002545">
    <property type="entry name" value="CheW-lke_dom"/>
</dbReference>
<keyword evidence="4" id="KW-0597">Phosphoprotein</keyword>
<dbReference type="InterPro" id="IPR011006">
    <property type="entry name" value="CheY-like_superfamily"/>
</dbReference>
<evidence type="ECO:0000313" key="14">
    <source>
        <dbReference type="EMBL" id="MFC4997543.1"/>
    </source>
</evidence>
<protein>
    <recommendedName>
        <fullName evidence="8">Sensor-like histidine kinase SenX3</fullName>
        <ecNumber evidence="3">2.7.13.3</ecNumber>
    </recommendedName>
</protein>
<dbReference type="Gene3D" id="1.10.287.130">
    <property type="match status" value="1"/>
</dbReference>
<keyword evidence="5" id="KW-0808">Transferase</keyword>
<comment type="caution">
    <text evidence="9">Lacks conserved residue(s) required for the propagation of feature annotation.</text>
</comment>
<dbReference type="InterPro" id="IPR003661">
    <property type="entry name" value="HisK_dim/P_dom"/>
</dbReference>
<dbReference type="InterPro" id="IPR004358">
    <property type="entry name" value="Sig_transdc_His_kin-like_C"/>
</dbReference>
<dbReference type="SUPFAM" id="SSF47384">
    <property type="entry name" value="Homodimeric domain of signal transducing histidine kinase"/>
    <property type="match status" value="1"/>
</dbReference>
<evidence type="ECO:0000256" key="8">
    <source>
        <dbReference type="ARBA" id="ARBA00039401"/>
    </source>
</evidence>
<dbReference type="Proteomes" id="UP001595912">
    <property type="component" value="Unassembled WGS sequence"/>
</dbReference>
<dbReference type="Pfam" id="PF02518">
    <property type="entry name" value="HATPase_c"/>
    <property type="match status" value="1"/>
</dbReference>
<dbReference type="PANTHER" id="PTHR42878">
    <property type="entry name" value="TWO-COMPONENT HISTIDINE KINASE"/>
    <property type="match status" value="1"/>
</dbReference>
<dbReference type="InterPro" id="IPR003594">
    <property type="entry name" value="HATPase_dom"/>
</dbReference>
<dbReference type="SUPFAM" id="SSF52172">
    <property type="entry name" value="CheY-like"/>
    <property type="match status" value="1"/>
</dbReference>
<dbReference type="Gene3D" id="2.30.30.40">
    <property type="entry name" value="SH3 Domains"/>
    <property type="match status" value="1"/>
</dbReference>
<dbReference type="InterPro" id="IPR050351">
    <property type="entry name" value="BphY/WalK/GraS-like"/>
</dbReference>
<evidence type="ECO:0000259" key="13">
    <source>
        <dbReference type="PROSITE" id="PS50851"/>
    </source>
</evidence>
<keyword evidence="6" id="KW-0418">Kinase</keyword>
<feature type="domain" description="Response regulatory" evidence="12">
    <location>
        <begin position="192"/>
        <end position="305"/>
    </location>
</feature>
<keyword evidence="10" id="KW-0175">Coiled coil</keyword>
<comment type="caution">
    <text evidence="14">The sequence shown here is derived from an EMBL/GenBank/DDBJ whole genome shotgun (WGS) entry which is preliminary data.</text>
</comment>
<evidence type="ECO:0000259" key="11">
    <source>
        <dbReference type="PROSITE" id="PS50109"/>
    </source>
</evidence>
<feature type="domain" description="Histidine kinase" evidence="11">
    <location>
        <begin position="361"/>
        <end position="567"/>
    </location>
</feature>
<dbReference type="SMART" id="SM00260">
    <property type="entry name" value="CheW"/>
    <property type="match status" value="1"/>
</dbReference>
<dbReference type="InterPro" id="IPR036061">
    <property type="entry name" value="CheW-like_dom_sf"/>
</dbReference>
<dbReference type="PROSITE" id="PS50851">
    <property type="entry name" value="CHEW"/>
    <property type="match status" value="1"/>
</dbReference>
<dbReference type="SMART" id="SM00388">
    <property type="entry name" value="HisKA"/>
    <property type="match status" value="1"/>
</dbReference>
<accession>A0ABV9VQL2</accession>
<name>A0ABV9VQL2_9ACTN</name>
<comment type="catalytic activity">
    <reaction evidence="1">
        <text>ATP + protein L-histidine = ADP + protein N-phospho-L-histidine.</text>
        <dbReference type="EC" id="2.7.13.3"/>
    </reaction>
</comment>
<dbReference type="InterPro" id="IPR005467">
    <property type="entry name" value="His_kinase_dom"/>
</dbReference>
<comment type="subcellular location">
    <subcellularLocation>
        <location evidence="2">Cell membrane</location>
    </subcellularLocation>
</comment>
<dbReference type="EMBL" id="JBHSIU010000010">
    <property type="protein sequence ID" value="MFC4997543.1"/>
    <property type="molecule type" value="Genomic_DNA"/>
</dbReference>
<dbReference type="PROSITE" id="PS50109">
    <property type="entry name" value="HIS_KIN"/>
    <property type="match status" value="1"/>
</dbReference>
<dbReference type="GO" id="GO:0005524">
    <property type="term" value="F:ATP binding"/>
    <property type="evidence" value="ECO:0007669"/>
    <property type="project" value="UniProtKB-KW"/>
</dbReference>
<evidence type="ECO:0000259" key="12">
    <source>
        <dbReference type="PROSITE" id="PS50110"/>
    </source>
</evidence>
<dbReference type="EC" id="2.7.13.3" evidence="3"/>
<dbReference type="Gene3D" id="3.30.565.10">
    <property type="entry name" value="Histidine kinase-like ATPase, C-terminal domain"/>
    <property type="match status" value="1"/>
</dbReference>
<dbReference type="InterPro" id="IPR036890">
    <property type="entry name" value="HATPase_C_sf"/>
</dbReference>
<evidence type="ECO:0000256" key="6">
    <source>
        <dbReference type="ARBA" id="ARBA00022777"/>
    </source>
</evidence>
<dbReference type="PRINTS" id="PR00344">
    <property type="entry name" value="BCTRLSENSOR"/>
</dbReference>
<dbReference type="Pfam" id="PF01584">
    <property type="entry name" value="CheW"/>
    <property type="match status" value="1"/>
</dbReference>
<dbReference type="Pfam" id="PF00512">
    <property type="entry name" value="HisKA"/>
    <property type="match status" value="1"/>
</dbReference>
<dbReference type="PANTHER" id="PTHR42878:SF15">
    <property type="entry name" value="BACTERIOPHYTOCHROME"/>
    <property type="match status" value="1"/>
</dbReference>
<dbReference type="Gene3D" id="3.40.50.2300">
    <property type="match status" value="1"/>
</dbReference>
<keyword evidence="14" id="KW-0547">Nucleotide-binding</keyword>
<keyword evidence="15" id="KW-1185">Reference proteome</keyword>
<feature type="domain" description="CheW-like" evidence="13">
    <location>
        <begin position="11"/>
        <end position="144"/>
    </location>
</feature>
<dbReference type="InterPro" id="IPR036097">
    <property type="entry name" value="HisK_dim/P_sf"/>
</dbReference>
<feature type="coiled-coil region" evidence="10">
    <location>
        <begin position="307"/>
        <end position="343"/>
    </location>
</feature>
<dbReference type="RefSeq" id="WP_380113771.1">
    <property type="nucleotide sequence ID" value="NZ_JBHSIU010000010.1"/>
</dbReference>
<keyword evidence="7" id="KW-0902">Two-component regulatory system</keyword>
<evidence type="ECO:0000256" key="7">
    <source>
        <dbReference type="ARBA" id="ARBA00023012"/>
    </source>
</evidence>
<evidence type="ECO:0000256" key="10">
    <source>
        <dbReference type="SAM" id="Coils"/>
    </source>
</evidence>
<dbReference type="SMART" id="SM00448">
    <property type="entry name" value="REC"/>
    <property type="match status" value="1"/>
</dbReference>
<evidence type="ECO:0000256" key="2">
    <source>
        <dbReference type="ARBA" id="ARBA00004236"/>
    </source>
</evidence>
<dbReference type="InterPro" id="IPR001789">
    <property type="entry name" value="Sig_transdc_resp-reg_receiver"/>
</dbReference>
<keyword evidence="14" id="KW-0067">ATP-binding</keyword>
<sequence length="567" mass="60910">MAVTAVTEAPPGLSLVFGVGDLLCALALRDVVETIRPLPVQPLAGTSEFLLGVSVIRGVAVPVIDTARLLGARLERPCRFVTTRTEAYATGTVIGVLPVEPDPTHPPPPTLAAAANRLVVAVGVLDSRPLLFLKTGQAHDYATELQILDAGADAFVRKQEDLAVVLAKLAAVLRKSTDAPLPATGPFHGQVKVLLVDADRAFLDEAAELLREEGYEPVAAPDADDALAMLAVQPAGCVVLAVDVPGVDGLALCSRIRSVPGLRDMPVIGLGAGDALLDCLAAGADDYVRRTDGTNTLRAHIRAHIRRQQLHEQNRRIRDELVRRELEAAEERAARQVAETRAELVEELEWRNRELEAFSGSVSHDLRSPLQTILSFSELLLEEQTGGEPTDLVLRIHKAAVRMNALIDALLQLAGANRGQIQRAEVDLSALAADVVEELRQRDPARHVDITVEAGMRASCDGELVRAVLINLVGNAWKFTGRTPSPRIEIGCSPTAFYIRDNGAGFPADRADQLFRPFGRLHDSSDFPGTGIGLTTVQRIVDRHGGRVWAQSEPGQGATFSFTLPDA</sequence>
<dbReference type="SMART" id="SM00387">
    <property type="entry name" value="HATPase_c"/>
    <property type="match status" value="1"/>
</dbReference>
<evidence type="ECO:0000256" key="5">
    <source>
        <dbReference type="ARBA" id="ARBA00022679"/>
    </source>
</evidence>
<dbReference type="CDD" id="cd00082">
    <property type="entry name" value="HisKA"/>
    <property type="match status" value="1"/>
</dbReference>
<reference evidence="15" key="1">
    <citation type="journal article" date="2019" name="Int. J. Syst. Evol. Microbiol.">
        <title>The Global Catalogue of Microorganisms (GCM) 10K type strain sequencing project: providing services to taxonomists for standard genome sequencing and annotation.</title>
        <authorList>
            <consortium name="The Broad Institute Genomics Platform"/>
            <consortium name="The Broad Institute Genome Sequencing Center for Infectious Disease"/>
            <person name="Wu L."/>
            <person name="Ma J."/>
        </authorList>
    </citation>
    <scope>NUCLEOTIDE SEQUENCE [LARGE SCALE GENOMIC DNA]</scope>
    <source>
        <strain evidence="15">CGMCC 4.7152</strain>
    </source>
</reference>
<organism evidence="14 15">
    <name type="scientific">Dactylosporangium cerinum</name>
    <dbReference type="NCBI Taxonomy" id="1434730"/>
    <lineage>
        <taxon>Bacteria</taxon>
        <taxon>Bacillati</taxon>
        <taxon>Actinomycetota</taxon>
        <taxon>Actinomycetes</taxon>
        <taxon>Micromonosporales</taxon>
        <taxon>Micromonosporaceae</taxon>
        <taxon>Dactylosporangium</taxon>
    </lineage>
</organism>
<dbReference type="Gene3D" id="2.40.50.180">
    <property type="entry name" value="CheA-289, Domain 4"/>
    <property type="match status" value="1"/>
</dbReference>
<dbReference type="PROSITE" id="PS50110">
    <property type="entry name" value="RESPONSE_REGULATORY"/>
    <property type="match status" value="1"/>
</dbReference>
<dbReference type="SUPFAM" id="SSF55874">
    <property type="entry name" value="ATPase domain of HSP90 chaperone/DNA topoisomerase II/histidine kinase"/>
    <property type="match status" value="1"/>
</dbReference>
<evidence type="ECO:0000256" key="1">
    <source>
        <dbReference type="ARBA" id="ARBA00000085"/>
    </source>
</evidence>